<protein>
    <submittedName>
        <fullName evidence="2">Uncharacterized protein</fullName>
    </submittedName>
</protein>
<dbReference type="Proteomes" id="UP000887565">
    <property type="component" value="Unplaced"/>
</dbReference>
<evidence type="ECO:0000313" key="1">
    <source>
        <dbReference type="Proteomes" id="UP000887565"/>
    </source>
</evidence>
<sequence>MKVGDANKLVIDEDAAERRDPEMADSKAVVPFSADGTVLGLYSAKVSKVQQVLPWGTDAKRPGKPSKGQKLEVAASQMQAAVPGKIKQSKAAQSATPKYNVTCLDIPYYSRIGGNT</sequence>
<keyword evidence="1" id="KW-1185">Reference proteome</keyword>
<evidence type="ECO:0000313" key="2">
    <source>
        <dbReference type="WBParaSite" id="nRc.2.0.1.t03405-RA"/>
    </source>
</evidence>
<reference evidence="2" key="1">
    <citation type="submission" date="2022-11" db="UniProtKB">
        <authorList>
            <consortium name="WormBaseParasite"/>
        </authorList>
    </citation>
    <scope>IDENTIFICATION</scope>
</reference>
<accession>A0A915HPL7</accession>
<organism evidence="1 2">
    <name type="scientific">Romanomermis culicivorax</name>
    <name type="common">Nematode worm</name>
    <dbReference type="NCBI Taxonomy" id="13658"/>
    <lineage>
        <taxon>Eukaryota</taxon>
        <taxon>Metazoa</taxon>
        <taxon>Ecdysozoa</taxon>
        <taxon>Nematoda</taxon>
        <taxon>Enoplea</taxon>
        <taxon>Dorylaimia</taxon>
        <taxon>Mermithida</taxon>
        <taxon>Mermithoidea</taxon>
        <taxon>Mermithidae</taxon>
        <taxon>Romanomermis</taxon>
    </lineage>
</organism>
<dbReference type="AlphaFoldDB" id="A0A915HPL7"/>
<proteinExistence type="predicted"/>
<name>A0A915HPL7_ROMCU</name>
<dbReference type="WBParaSite" id="nRc.2.0.1.t03405-RA">
    <property type="protein sequence ID" value="nRc.2.0.1.t03405-RA"/>
    <property type="gene ID" value="nRc.2.0.1.g03405"/>
</dbReference>